<gene>
    <name evidence="4" type="ORF">DEA37_0012242</name>
</gene>
<sequence length="187" mass="20699">MAAGPLVVNIIFGGQTSKITLESCNCSVAELMTAIQKLIRIPPNKQRLIFKGKSLLEPELSLSSCGIKTNSKIMVLGSVEQLEPHEAQKLVKAREESEKLASEIDQLCEQTASFCTTDKAEVSTHLKTTIFLLERCMQCLELLDSVRLPYDCETERSQRKQLVDFVQDLIVKADGVKATLVQASLTE</sequence>
<dbReference type="PANTHER" id="PTHR12329:SF16">
    <property type="entry name" value="BAG FAMILY MOLECULAR CHAPERONE REGULATOR 1"/>
    <property type="match status" value="1"/>
</dbReference>
<dbReference type="Pfam" id="PF00240">
    <property type="entry name" value="ubiquitin"/>
    <property type="match status" value="1"/>
</dbReference>
<proteinExistence type="predicted"/>
<dbReference type="EMBL" id="QNGE01000213">
    <property type="protein sequence ID" value="KAA3681377.1"/>
    <property type="molecule type" value="Genomic_DNA"/>
</dbReference>
<name>A0A5J4P0Q6_9TREM</name>
<keyword evidence="5" id="KW-1185">Reference proteome</keyword>
<evidence type="ECO:0000256" key="1">
    <source>
        <dbReference type="ARBA" id="ARBA00022374"/>
    </source>
</evidence>
<dbReference type="GO" id="GO:0051087">
    <property type="term" value="F:protein-folding chaperone binding"/>
    <property type="evidence" value="ECO:0007669"/>
    <property type="project" value="InterPro"/>
</dbReference>
<dbReference type="GO" id="GO:0005634">
    <property type="term" value="C:nucleus"/>
    <property type="evidence" value="ECO:0007669"/>
    <property type="project" value="TreeGrafter"/>
</dbReference>
<evidence type="ECO:0000313" key="5">
    <source>
        <dbReference type="Proteomes" id="UP000324629"/>
    </source>
</evidence>
<accession>A0A5J4P0Q6</accession>
<dbReference type="InterPro" id="IPR000626">
    <property type="entry name" value="Ubiquitin-like_dom"/>
</dbReference>
<dbReference type="GO" id="GO:0016020">
    <property type="term" value="C:membrane"/>
    <property type="evidence" value="ECO:0007669"/>
    <property type="project" value="TreeGrafter"/>
</dbReference>
<dbReference type="SMART" id="SM00213">
    <property type="entry name" value="UBQ"/>
    <property type="match status" value="1"/>
</dbReference>
<dbReference type="Gene3D" id="1.20.58.120">
    <property type="entry name" value="BAG domain"/>
    <property type="match status" value="1"/>
</dbReference>
<dbReference type="GO" id="GO:0000774">
    <property type="term" value="F:adenyl-nucleotide exchange factor activity"/>
    <property type="evidence" value="ECO:0007669"/>
    <property type="project" value="TreeGrafter"/>
</dbReference>
<dbReference type="AlphaFoldDB" id="A0A5J4P0Q6"/>
<reference evidence="4 5" key="1">
    <citation type="journal article" date="2019" name="Gigascience">
        <title>Whole-genome sequence of the oriental lung fluke Paragonimus westermani.</title>
        <authorList>
            <person name="Oey H."/>
            <person name="Zakrzewski M."/>
            <person name="Narain K."/>
            <person name="Devi K.R."/>
            <person name="Agatsuma T."/>
            <person name="Nawaratna S."/>
            <person name="Gobert G.N."/>
            <person name="Jones M.K."/>
            <person name="Ragan M.A."/>
            <person name="McManus D.P."/>
            <person name="Krause L."/>
        </authorList>
    </citation>
    <scope>NUCLEOTIDE SEQUENCE [LARGE SCALE GENOMIC DNA]</scope>
    <source>
        <strain evidence="4 5">IND2009</strain>
    </source>
</reference>
<feature type="domain" description="Ubiquitin-like" evidence="3">
    <location>
        <begin position="27"/>
        <end position="76"/>
    </location>
</feature>
<dbReference type="InterPro" id="IPR039773">
    <property type="entry name" value="BAG_chaperone_regulator"/>
</dbReference>
<evidence type="ECO:0000259" key="3">
    <source>
        <dbReference type="PROSITE" id="PS50053"/>
    </source>
</evidence>
<comment type="caution">
    <text evidence="4">The sequence shown here is derived from an EMBL/GenBank/DDBJ whole genome shotgun (WGS) entry which is preliminary data.</text>
</comment>
<protein>
    <recommendedName>
        <fullName evidence="1">BAG family molecular chaperone regulator 1</fullName>
    </recommendedName>
</protein>
<dbReference type="GO" id="GO:0050821">
    <property type="term" value="P:protein stabilization"/>
    <property type="evidence" value="ECO:0007669"/>
    <property type="project" value="TreeGrafter"/>
</dbReference>
<evidence type="ECO:0000256" key="2">
    <source>
        <dbReference type="ARBA" id="ARBA00023186"/>
    </source>
</evidence>
<dbReference type="InterPro" id="IPR036533">
    <property type="entry name" value="BAG_dom_sf"/>
</dbReference>
<dbReference type="Gene3D" id="3.10.20.90">
    <property type="entry name" value="Phosphatidylinositol 3-kinase Catalytic Subunit, Chain A, domain 1"/>
    <property type="match status" value="1"/>
</dbReference>
<dbReference type="InterPro" id="IPR003103">
    <property type="entry name" value="BAG_domain"/>
</dbReference>
<keyword evidence="2" id="KW-0143">Chaperone</keyword>
<evidence type="ECO:0000313" key="4">
    <source>
        <dbReference type="EMBL" id="KAA3681377.1"/>
    </source>
</evidence>
<dbReference type="Pfam" id="PF02179">
    <property type="entry name" value="BAG"/>
    <property type="match status" value="1"/>
</dbReference>
<dbReference type="SUPFAM" id="SSF63491">
    <property type="entry name" value="BAG domain"/>
    <property type="match status" value="1"/>
</dbReference>
<dbReference type="SUPFAM" id="SSF54236">
    <property type="entry name" value="Ubiquitin-like"/>
    <property type="match status" value="1"/>
</dbReference>
<organism evidence="4 5">
    <name type="scientific">Paragonimus westermani</name>
    <dbReference type="NCBI Taxonomy" id="34504"/>
    <lineage>
        <taxon>Eukaryota</taxon>
        <taxon>Metazoa</taxon>
        <taxon>Spiralia</taxon>
        <taxon>Lophotrochozoa</taxon>
        <taxon>Platyhelminthes</taxon>
        <taxon>Trematoda</taxon>
        <taxon>Digenea</taxon>
        <taxon>Plagiorchiida</taxon>
        <taxon>Troglotremata</taxon>
        <taxon>Troglotrematidae</taxon>
        <taxon>Paragonimus</taxon>
    </lineage>
</organism>
<dbReference type="Proteomes" id="UP000324629">
    <property type="component" value="Unassembled WGS sequence"/>
</dbReference>
<dbReference type="PANTHER" id="PTHR12329">
    <property type="entry name" value="BCL2-ASSOCIATED ATHANOGENE"/>
    <property type="match status" value="1"/>
</dbReference>
<dbReference type="InterPro" id="IPR029071">
    <property type="entry name" value="Ubiquitin-like_domsf"/>
</dbReference>
<dbReference type="PROSITE" id="PS50053">
    <property type="entry name" value="UBIQUITIN_2"/>
    <property type="match status" value="1"/>
</dbReference>
<dbReference type="GO" id="GO:0005829">
    <property type="term" value="C:cytosol"/>
    <property type="evidence" value="ECO:0007669"/>
    <property type="project" value="TreeGrafter"/>
</dbReference>